<dbReference type="AlphaFoldDB" id="A0A7X6M2M3"/>
<dbReference type="RefSeq" id="WP_051031240.1">
    <property type="nucleotide sequence ID" value="NZ_CAWPHS010000035.1"/>
</dbReference>
<evidence type="ECO:0000313" key="1">
    <source>
        <dbReference type="EMBL" id="NKY89160.1"/>
    </source>
</evidence>
<organism evidence="1 2">
    <name type="scientific">Nocardia veterana</name>
    <dbReference type="NCBI Taxonomy" id="132249"/>
    <lineage>
        <taxon>Bacteria</taxon>
        <taxon>Bacillati</taxon>
        <taxon>Actinomycetota</taxon>
        <taxon>Actinomycetes</taxon>
        <taxon>Mycobacteriales</taxon>
        <taxon>Nocardiaceae</taxon>
        <taxon>Nocardia</taxon>
    </lineage>
</organism>
<dbReference type="EMBL" id="JAAXPE010000040">
    <property type="protein sequence ID" value="NKY89160.1"/>
    <property type="molecule type" value="Genomic_DNA"/>
</dbReference>
<proteinExistence type="predicted"/>
<keyword evidence="2" id="KW-1185">Reference proteome</keyword>
<comment type="caution">
    <text evidence="1">The sequence shown here is derived from an EMBL/GenBank/DDBJ whole genome shotgun (WGS) entry which is preliminary data.</text>
</comment>
<protein>
    <submittedName>
        <fullName evidence="1">Uncharacterized protein</fullName>
    </submittedName>
</protein>
<sequence>MVTAAVEWDAAQVIRLARRLGYGLLWPPEDTLLPVVDQVRSTGVDVVITPSPSHLDVLELHAIMCVADVETVCPRMSFARWSAFASGGTE</sequence>
<accession>A0A7X6M2M3</accession>
<reference evidence="1 2" key="1">
    <citation type="submission" date="2020-04" db="EMBL/GenBank/DDBJ databases">
        <title>MicrobeNet Type strains.</title>
        <authorList>
            <person name="Nicholson A.C."/>
        </authorList>
    </citation>
    <scope>NUCLEOTIDE SEQUENCE [LARGE SCALE GENOMIC DNA]</scope>
    <source>
        <strain evidence="1 2">DSM 44445</strain>
    </source>
</reference>
<gene>
    <name evidence="1" type="ORF">HGA07_26570</name>
</gene>
<evidence type="ECO:0000313" key="2">
    <source>
        <dbReference type="Proteomes" id="UP000523447"/>
    </source>
</evidence>
<name>A0A7X6M2M3_9NOCA</name>
<dbReference type="Proteomes" id="UP000523447">
    <property type="component" value="Unassembled WGS sequence"/>
</dbReference>